<comment type="caution">
    <text evidence="6">The sequence shown here is derived from an EMBL/GenBank/DDBJ whole genome shotgun (WGS) entry which is preliminary data.</text>
</comment>
<dbReference type="InterPro" id="IPR000595">
    <property type="entry name" value="cNMP-bd_dom"/>
</dbReference>
<dbReference type="SMART" id="SM00100">
    <property type="entry name" value="cNMP"/>
    <property type="match status" value="1"/>
</dbReference>
<evidence type="ECO:0000256" key="1">
    <source>
        <dbReference type="ARBA" id="ARBA00023015"/>
    </source>
</evidence>
<sequence length="213" mass="23510">MNQADKLQDEMLAAIASRGGARNYPAHAVLINEGDQSDAFYILLAGRVKVYGAGDDGREVIYNTLGPGEYFGELSLLDGAPRSASVASLEPLRCILVRGVDMREFLAQNPDFAFHLIQRLALLLRRSTENVKSLALDDVYQRVARMLNELAGAEPPDGGPRQVSLKLTQQDIAERVGSSREMISRIFKQLLQGGYVEQRDGRLVLLRKLPAGW</sequence>
<protein>
    <submittedName>
        <fullName evidence="6">Crp/Fnr family transcriptional regulator</fullName>
    </submittedName>
</protein>
<dbReference type="SUPFAM" id="SSF46785">
    <property type="entry name" value="Winged helix' DNA-binding domain"/>
    <property type="match status" value="1"/>
</dbReference>
<dbReference type="PRINTS" id="PR00103">
    <property type="entry name" value="CAMPKINASE"/>
</dbReference>
<dbReference type="Pfam" id="PF00027">
    <property type="entry name" value="cNMP_binding"/>
    <property type="match status" value="1"/>
</dbReference>
<dbReference type="PROSITE" id="PS50042">
    <property type="entry name" value="CNMP_BINDING_3"/>
    <property type="match status" value="1"/>
</dbReference>
<evidence type="ECO:0000313" key="6">
    <source>
        <dbReference type="EMBL" id="MCV2370287.1"/>
    </source>
</evidence>
<dbReference type="InterPro" id="IPR018488">
    <property type="entry name" value="cNMP-bd_CS"/>
</dbReference>
<dbReference type="PRINTS" id="PR00034">
    <property type="entry name" value="HTHCRP"/>
</dbReference>
<feature type="domain" description="HTH crp-type" evidence="5">
    <location>
        <begin position="137"/>
        <end position="210"/>
    </location>
</feature>
<proteinExistence type="predicted"/>
<organism evidence="6 7">
    <name type="scientific">Roseateles oligotrophus</name>
    <dbReference type="NCBI Taxonomy" id="1769250"/>
    <lineage>
        <taxon>Bacteria</taxon>
        <taxon>Pseudomonadati</taxon>
        <taxon>Pseudomonadota</taxon>
        <taxon>Betaproteobacteria</taxon>
        <taxon>Burkholderiales</taxon>
        <taxon>Sphaerotilaceae</taxon>
        <taxon>Roseateles</taxon>
    </lineage>
</organism>
<dbReference type="Gene3D" id="2.60.120.10">
    <property type="entry name" value="Jelly Rolls"/>
    <property type="match status" value="1"/>
</dbReference>
<dbReference type="PANTHER" id="PTHR24567">
    <property type="entry name" value="CRP FAMILY TRANSCRIPTIONAL REGULATORY PROTEIN"/>
    <property type="match status" value="1"/>
</dbReference>
<evidence type="ECO:0000259" key="5">
    <source>
        <dbReference type="PROSITE" id="PS51063"/>
    </source>
</evidence>
<dbReference type="InterPro" id="IPR050397">
    <property type="entry name" value="Env_Response_Regulators"/>
</dbReference>
<dbReference type="InterPro" id="IPR014710">
    <property type="entry name" value="RmlC-like_jellyroll"/>
</dbReference>
<feature type="domain" description="Cyclic nucleotide-binding" evidence="4">
    <location>
        <begin position="3"/>
        <end position="111"/>
    </location>
</feature>
<evidence type="ECO:0000259" key="4">
    <source>
        <dbReference type="PROSITE" id="PS50042"/>
    </source>
</evidence>
<keyword evidence="1" id="KW-0805">Transcription regulation</keyword>
<keyword evidence="7" id="KW-1185">Reference proteome</keyword>
<accession>A0ABT2YJV8</accession>
<dbReference type="CDD" id="cd00092">
    <property type="entry name" value="HTH_CRP"/>
    <property type="match status" value="1"/>
</dbReference>
<dbReference type="Gene3D" id="1.10.10.10">
    <property type="entry name" value="Winged helix-like DNA-binding domain superfamily/Winged helix DNA-binding domain"/>
    <property type="match status" value="1"/>
</dbReference>
<dbReference type="PROSITE" id="PS00889">
    <property type="entry name" value="CNMP_BINDING_2"/>
    <property type="match status" value="1"/>
</dbReference>
<dbReference type="SMART" id="SM00419">
    <property type="entry name" value="HTH_CRP"/>
    <property type="match status" value="1"/>
</dbReference>
<evidence type="ECO:0000313" key="7">
    <source>
        <dbReference type="Proteomes" id="UP001209701"/>
    </source>
</evidence>
<dbReference type="InterPro" id="IPR012318">
    <property type="entry name" value="HTH_CRP"/>
</dbReference>
<reference evidence="6 7" key="1">
    <citation type="submission" date="2021-11" db="EMBL/GenBank/DDBJ databases">
        <authorList>
            <person name="Liang Q."/>
            <person name="Mou H."/>
            <person name="Liu Z."/>
        </authorList>
    </citation>
    <scope>NUCLEOTIDE SEQUENCE [LARGE SCALE GENOMIC DNA]</scope>
    <source>
        <strain evidence="6 7">CHU3</strain>
    </source>
</reference>
<evidence type="ECO:0000256" key="2">
    <source>
        <dbReference type="ARBA" id="ARBA00023125"/>
    </source>
</evidence>
<dbReference type="PROSITE" id="PS51063">
    <property type="entry name" value="HTH_CRP_2"/>
    <property type="match status" value="1"/>
</dbReference>
<dbReference type="Pfam" id="PF13545">
    <property type="entry name" value="HTH_Crp_2"/>
    <property type="match status" value="1"/>
</dbReference>
<dbReference type="Proteomes" id="UP001209701">
    <property type="component" value="Unassembled WGS sequence"/>
</dbReference>
<dbReference type="PANTHER" id="PTHR24567:SF74">
    <property type="entry name" value="HTH-TYPE TRANSCRIPTIONAL REGULATOR ARCR"/>
    <property type="match status" value="1"/>
</dbReference>
<dbReference type="RefSeq" id="WP_263572878.1">
    <property type="nucleotide sequence ID" value="NZ_JAJIRN010000009.1"/>
</dbReference>
<gene>
    <name evidence="6" type="ORF">LNV07_19585</name>
</gene>
<name>A0ABT2YJV8_9BURK</name>
<dbReference type="CDD" id="cd00038">
    <property type="entry name" value="CAP_ED"/>
    <property type="match status" value="1"/>
</dbReference>
<dbReference type="InterPro" id="IPR036390">
    <property type="entry name" value="WH_DNA-bd_sf"/>
</dbReference>
<dbReference type="InterPro" id="IPR036388">
    <property type="entry name" value="WH-like_DNA-bd_sf"/>
</dbReference>
<keyword evidence="2" id="KW-0238">DNA-binding</keyword>
<dbReference type="SUPFAM" id="SSF51206">
    <property type="entry name" value="cAMP-binding domain-like"/>
    <property type="match status" value="1"/>
</dbReference>
<dbReference type="InterPro" id="IPR018490">
    <property type="entry name" value="cNMP-bd_dom_sf"/>
</dbReference>
<dbReference type="EMBL" id="JAJIRN010000009">
    <property type="protein sequence ID" value="MCV2370287.1"/>
    <property type="molecule type" value="Genomic_DNA"/>
</dbReference>
<keyword evidence="3" id="KW-0804">Transcription</keyword>
<evidence type="ECO:0000256" key="3">
    <source>
        <dbReference type="ARBA" id="ARBA00023163"/>
    </source>
</evidence>